<dbReference type="OrthoDB" id="1122378at2"/>
<feature type="transmembrane region" description="Helical" evidence="1">
    <location>
        <begin position="33"/>
        <end position="54"/>
    </location>
</feature>
<sequence length="106" mass="11905">MGFYRFLSGLYYAGMALILAGIVMHIIEMPAAVWVFAIGLIPVLGIRIYNFIIAAPPRKRINGILMLSAVFLAAAIWAIYFKKDYWIIFIALSAVLDGYVSFRKIV</sequence>
<dbReference type="AlphaFoldDB" id="A0A2T0XNI9"/>
<organism evidence="2 3">
    <name type="scientific">Marinilabilia salmonicolor</name>
    <dbReference type="NCBI Taxonomy" id="989"/>
    <lineage>
        <taxon>Bacteria</taxon>
        <taxon>Pseudomonadati</taxon>
        <taxon>Bacteroidota</taxon>
        <taxon>Bacteroidia</taxon>
        <taxon>Marinilabiliales</taxon>
        <taxon>Marinilabiliaceae</taxon>
        <taxon>Marinilabilia</taxon>
    </lineage>
</organism>
<name>A0A2T0XNI9_9BACT</name>
<feature type="transmembrane region" description="Helical" evidence="1">
    <location>
        <begin position="61"/>
        <end position="79"/>
    </location>
</feature>
<evidence type="ECO:0000313" key="3">
    <source>
        <dbReference type="Proteomes" id="UP000252733"/>
    </source>
</evidence>
<reference evidence="2 3" key="1">
    <citation type="submission" date="2018-07" db="EMBL/GenBank/DDBJ databases">
        <title>Freshwater and sediment microbial communities from various areas in North America, analyzing microbe dynamics in response to fracking.</title>
        <authorList>
            <person name="Lamendella R."/>
        </authorList>
    </citation>
    <scope>NUCLEOTIDE SEQUENCE [LARGE SCALE GENOMIC DNA]</scope>
    <source>
        <strain evidence="2 3">160A</strain>
    </source>
</reference>
<keyword evidence="1" id="KW-0812">Transmembrane</keyword>
<proteinExistence type="predicted"/>
<accession>A0A2T0XNI9</accession>
<dbReference type="EMBL" id="QPIZ01000014">
    <property type="protein sequence ID" value="RCW32704.1"/>
    <property type="molecule type" value="Genomic_DNA"/>
</dbReference>
<keyword evidence="3" id="KW-1185">Reference proteome</keyword>
<dbReference type="RefSeq" id="WP_106152483.1">
    <property type="nucleotide sequence ID" value="NZ_PVTS01000005.1"/>
</dbReference>
<evidence type="ECO:0008006" key="4">
    <source>
        <dbReference type="Google" id="ProtNLM"/>
    </source>
</evidence>
<dbReference type="STRING" id="1168289.GCA_000259075_02833"/>
<keyword evidence="1" id="KW-0472">Membrane</keyword>
<evidence type="ECO:0000256" key="1">
    <source>
        <dbReference type="SAM" id="Phobius"/>
    </source>
</evidence>
<dbReference type="Proteomes" id="UP000252733">
    <property type="component" value="Unassembled WGS sequence"/>
</dbReference>
<evidence type="ECO:0000313" key="2">
    <source>
        <dbReference type="EMBL" id="RCW32704.1"/>
    </source>
</evidence>
<gene>
    <name evidence="2" type="ORF">DFO77_11430</name>
</gene>
<comment type="caution">
    <text evidence="2">The sequence shown here is derived from an EMBL/GenBank/DDBJ whole genome shotgun (WGS) entry which is preliminary data.</text>
</comment>
<keyword evidence="1" id="KW-1133">Transmembrane helix</keyword>
<feature type="transmembrane region" description="Helical" evidence="1">
    <location>
        <begin position="9"/>
        <end position="27"/>
    </location>
</feature>
<feature type="transmembrane region" description="Helical" evidence="1">
    <location>
        <begin position="85"/>
        <end position="102"/>
    </location>
</feature>
<protein>
    <recommendedName>
        <fullName evidence="4">DUF2568 domain-containing protein</fullName>
    </recommendedName>
</protein>